<protein>
    <submittedName>
        <fullName evidence="3">Uncharacterized protein</fullName>
    </submittedName>
</protein>
<evidence type="ECO:0000256" key="1">
    <source>
        <dbReference type="ARBA" id="ARBA00009350"/>
    </source>
</evidence>
<dbReference type="InterPro" id="IPR013324">
    <property type="entry name" value="RNA_pol_sigma_r3/r4-like"/>
</dbReference>
<organism evidence="3">
    <name type="scientific">hydrocarbon metagenome</name>
    <dbReference type="NCBI Taxonomy" id="938273"/>
    <lineage>
        <taxon>unclassified sequences</taxon>
        <taxon>metagenomes</taxon>
        <taxon>ecological metagenomes</taxon>
    </lineage>
</organism>
<gene>
    <name evidence="3" type="ORF">ASZ90_011414</name>
</gene>
<reference evidence="3" key="1">
    <citation type="journal article" date="2015" name="Proc. Natl. Acad. Sci. U.S.A.">
        <title>Networks of energetic and metabolic interactions define dynamics in microbial communities.</title>
        <authorList>
            <person name="Embree M."/>
            <person name="Liu J.K."/>
            <person name="Al-Bassam M.M."/>
            <person name="Zengler K."/>
        </authorList>
    </citation>
    <scope>NUCLEOTIDE SEQUENCE</scope>
</reference>
<dbReference type="EMBL" id="LNQE01001351">
    <property type="protein sequence ID" value="KUG18869.1"/>
    <property type="molecule type" value="Genomic_DNA"/>
</dbReference>
<dbReference type="InterPro" id="IPR002852">
    <property type="entry name" value="UPF0251"/>
</dbReference>
<dbReference type="PANTHER" id="PTHR37478:SF2">
    <property type="entry name" value="UPF0251 PROTEIN TK0562"/>
    <property type="match status" value="1"/>
</dbReference>
<dbReference type="InterPro" id="IPR036388">
    <property type="entry name" value="WH-like_DNA-bd_sf"/>
</dbReference>
<feature type="region of interest" description="Disordered" evidence="2">
    <location>
        <begin position="123"/>
        <end position="142"/>
    </location>
</feature>
<dbReference type="PANTHER" id="PTHR37478">
    <property type="match status" value="1"/>
</dbReference>
<feature type="compositionally biased region" description="Polar residues" evidence="2">
    <location>
        <begin position="127"/>
        <end position="142"/>
    </location>
</feature>
<proteinExistence type="inferred from homology"/>
<accession>A0A0W8FDC3</accession>
<sequence>MGCGRREQHRRRGRPRIRRSIDNLQLRCYAPQCNPDKFGEEPDAVELLPEEIEALKLVDLQNLDQEEAAAVLGISRRTLWRDLHEARRKIADALVHGKGIEIAGCTTREQGFCPKQNPDFCPKETEQVSMQRSSPASRTTDA</sequence>
<dbReference type="Pfam" id="PF02001">
    <property type="entry name" value="DUF134"/>
    <property type="match status" value="1"/>
</dbReference>
<evidence type="ECO:0000256" key="2">
    <source>
        <dbReference type="SAM" id="MobiDB-lite"/>
    </source>
</evidence>
<dbReference type="AlphaFoldDB" id="A0A0W8FDC3"/>
<dbReference type="HAMAP" id="MF_00674">
    <property type="entry name" value="UPF0251"/>
    <property type="match status" value="1"/>
</dbReference>
<dbReference type="SUPFAM" id="SSF88659">
    <property type="entry name" value="Sigma3 and sigma4 domains of RNA polymerase sigma factors"/>
    <property type="match status" value="1"/>
</dbReference>
<name>A0A0W8FDC3_9ZZZZ</name>
<comment type="similarity">
    <text evidence="1">Belongs to the UPF0251 family.</text>
</comment>
<comment type="caution">
    <text evidence="3">The sequence shown here is derived from an EMBL/GenBank/DDBJ whole genome shotgun (WGS) entry which is preliminary data.</text>
</comment>
<dbReference type="Gene3D" id="1.10.10.10">
    <property type="entry name" value="Winged helix-like DNA-binding domain superfamily/Winged helix DNA-binding domain"/>
    <property type="match status" value="1"/>
</dbReference>
<evidence type="ECO:0000313" key="3">
    <source>
        <dbReference type="EMBL" id="KUG18869.1"/>
    </source>
</evidence>